<proteinExistence type="predicted"/>
<dbReference type="InterPro" id="IPR036597">
    <property type="entry name" value="Fido-like_dom_sf"/>
</dbReference>
<reference evidence="3 4" key="1">
    <citation type="journal article" date="2015" name="Biol. Direct">
        <title>Babela massiliensis, a representative of a widespread bacterial phylum with unusual adaptations to parasitism in amoebae.</title>
        <authorList>
            <person name="Pagnier I."/>
            <person name="Yutin N."/>
            <person name="Croce O."/>
            <person name="Makarova K.S."/>
            <person name="Wolf Y.I."/>
            <person name="Benamar S."/>
            <person name="Raoult D."/>
            <person name="Koonin E.V."/>
            <person name="La Scola B."/>
        </authorList>
    </citation>
    <scope>NUCLEOTIDE SEQUENCE [LARGE SCALE GENOMIC DNA]</scope>
    <source>
        <strain evidence="4">BABL1</strain>
    </source>
</reference>
<dbReference type="OrthoDB" id="9813719at2"/>
<evidence type="ECO:0000313" key="4">
    <source>
        <dbReference type="Proteomes" id="UP000018769"/>
    </source>
</evidence>
<evidence type="ECO:0000259" key="2">
    <source>
        <dbReference type="PROSITE" id="PS51459"/>
    </source>
</evidence>
<dbReference type="InterPro" id="IPR040198">
    <property type="entry name" value="Fido_containing"/>
</dbReference>
<dbReference type="HOGENOM" id="CLU_735054_0_0_7"/>
<dbReference type="EMBL" id="HG793133">
    <property type="protein sequence ID" value="CDK30457.1"/>
    <property type="molecule type" value="Genomic_DNA"/>
</dbReference>
<name>V6DFU4_9BACT</name>
<dbReference type="RefSeq" id="WP_023791608.1">
    <property type="nucleotide sequence ID" value="NC_023003.1"/>
</dbReference>
<sequence length="376" mass="44052">MKLKYCLLILITQIFSLYSMEKPEALSSEESIKVQPISETPITKIPKYVYENCNQATRYNWNEEFLEKLKKQVKNFSKEKVSAKYPNKNDFIRHAEGFDWVYGLNYLEENYLKPNIDFVSALSIDEVKKVNGFLSRLVSDIPGQFRKHSIIWRKRNFTNAETIFFEFIEHNTPEDLFIGNNDFNLRVDDNKNISILAIKRVLEYYKANPRCIHGLTNQALGINVDEIKTWAQESLGLHNNVKKNIKPNFINLTTWINKRIHMFPAFDVIEEQVLNALDKIKDPSMHPVRKAAFIWYEIVRIHISHEANKRSGKALASIILLQNGYLPPLIDKEDEKLYLSTLLTSLHEDNFEIFLNFVIKMIEKTQEKYKSGLLKI</sequence>
<dbReference type="Pfam" id="PF02661">
    <property type="entry name" value="Fic"/>
    <property type="match status" value="1"/>
</dbReference>
<dbReference type="STRING" id="673862.BABL1_gene_561"/>
<dbReference type="PANTHER" id="PTHR13504:SF38">
    <property type="entry name" value="FIDO DOMAIN-CONTAINING PROTEIN"/>
    <property type="match status" value="1"/>
</dbReference>
<evidence type="ECO:0000256" key="1">
    <source>
        <dbReference type="PIRSR" id="PIRSR640198-1"/>
    </source>
</evidence>
<organism evidence="3 4">
    <name type="scientific">Candidatus Babela massiliensis</name>
    <dbReference type="NCBI Taxonomy" id="673862"/>
    <lineage>
        <taxon>Bacteria</taxon>
        <taxon>Candidatus Babelota</taxon>
        <taxon>Candidatus Babeliae</taxon>
        <taxon>Candidatus Babeliales</taxon>
        <taxon>Candidatus Babeliaceae</taxon>
        <taxon>Candidatus Babela</taxon>
    </lineage>
</organism>
<dbReference type="InterPro" id="IPR003812">
    <property type="entry name" value="Fido"/>
</dbReference>
<dbReference type="AlphaFoldDB" id="V6DFU4"/>
<protein>
    <submittedName>
        <fullName evidence="3">Fic family protein</fullName>
    </submittedName>
</protein>
<dbReference type="Proteomes" id="UP000018769">
    <property type="component" value="Chromosome I"/>
</dbReference>
<accession>V6DFU4</accession>
<keyword evidence="4" id="KW-1185">Reference proteome</keyword>
<evidence type="ECO:0000313" key="3">
    <source>
        <dbReference type="EMBL" id="CDK30457.1"/>
    </source>
</evidence>
<feature type="domain" description="Fido" evidence="2">
    <location>
        <begin position="229"/>
        <end position="360"/>
    </location>
</feature>
<dbReference type="SUPFAM" id="SSF140931">
    <property type="entry name" value="Fic-like"/>
    <property type="match status" value="1"/>
</dbReference>
<dbReference type="PANTHER" id="PTHR13504">
    <property type="entry name" value="FIDO DOMAIN-CONTAINING PROTEIN DDB_G0283145"/>
    <property type="match status" value="1"/>
</dbReference>
<gene>
    <name evidence="3" type="ORF">BABL1_gene_561</name>
</gene>
<feature type="active site" evidence="1">
    <location>
        <position position="302"/>
    </location>
</feature>
<dbReference type="PROSITE" id="PS51459">
    <property type="entry name" value="FIDO"/>
    <property type="match status" value="1"/>
</dbReference>
<dbReference type="Gene3D" id="1.10.3290.10">
    <property type="entry name" value="Fido-like domain"/>
    <property type="match status" value="1"/>
</dbReference>
<dbReference type="KEGG" id="dpb:BABL1_gene_561"/>